<feature type="signal peptide" evidence="7">
    <location>
        <begin position="1"/>
        <end position="24"/>
    </location>
</feature>
<keyword evidence="2 5" id="KW-0645">Protease</keyword>
<evidence type="ECO:0000256" key="7">
    <source>
        <dbReference type="SAM" id="SignalP"/>
    </source>
</evidence>
<evidence type="ECO:0000256" key="4">
    <source>
        <dbReference type="ARBA" id="ARBA00022825"/>
    </source>
</evidence>
<dbReference type="PROSITE" id="PS00137">
    <property type="entry name" value="SUBTILASE_HIS"/>
    <property type="match status" value="1"/>
</dbReference>
<keyword evidence="7" id="KW-0732">Signal</keyword>
<dbReference type="PROSITE" id="PS00138">
    <property type="entry name" value="SUBTILASE_SER"/>
    <property type="match status" value="1"/>
</dbReference>
<organism evidence="9 10">
    <name type="scientific">Paenibacillus residui</name>
    <dbReference type="NCBI Taxonomy" id="629724"/>
    <lineage>
        <taxon>Bacteria</taxon>
        <taxon>Bacillati</taxon>
        <taxon>Bacillota</taxon>
        <taxon>Bacilli</taxon>
        <taxon>Bacillales</taxon>
        <taxon>Paenibacillaceae</taxon>
        <taxon>Paenibacillus</taxon>
    </lineage>
</organism>
<dbReference type="Pfam" id="PF00395">
    <property type="entry name" value="SLH"/>
    <property type="match status" value="3"/>
</dbReference>
<dbReference type="PROSITE" id="PS00136">
    <property type="entry name" value="SUBTILASE_ASP"/>
    <property type="match status" value="1"/>
</dbReference>
<feature type="domain" description="SLH" evidence="8">
    <location>
        <begin position="737"/>
        <end position="796"/>
    </location>
</feature>
<dbReference type="PANTHER" id="PTHR43399:SF4">
    <property type="entry name" value="CELL WALL-ASSOCIATED PROTEASE"/>
    <property type="match status" value="1"/>
</dbReference>
<evidence type="ECO:0000313" key="10">
    <source>
        <dbReference type="Proteomes" id="UP001597120"/>
    </source>
</evidence>
<dbReference type="EMBL" id="JBHTIU010000091">
    <property type="protein sequence ID" value="MFD0871844.1"/>
    <property type="molecule type" value="Genomic_DNA"/>
</dbReference>
<reference evidence="10" key="1">
    <citation type="journal article" date="2019" name="Int. J. Syst. Evol. Microbiol.">
        <title>The Global Catalogue of Microorganisms (GCM) 10K type strain sequencing project: providing services to taxonomists for standard genome sequencing and annotation.</title>
        <authorList>
            <consortium name="The Broad Institute Genomics Platform"/>
            <consortium name="The Broad Institute Genome Sequencing Center for Infectious Disease"/>
            <person name="Wu L."/>
            <person name="Ma J."/>
        </authorList>
    </citation>
    <scope>NUCLEOTIDE SEQUENCE [LARGE SCALE GENOMIC DNA]</scope>
    <source>
        <strain evidence="10">CCUG 57263</strain>
    </source>
</reference>
<dbReference type="Pfam" id="PF00082">
    <property type="entry name" value="Peptidase_S8"/>
    <property type="match status" value="1"/>
</dbReference>
<dbReference type="SUPFAM" id="SSF89260">
    <property type="entry name" value="Collagen-binding domain"/>
    <property type="match status" value="2"/>
</dbReference>
<keyword evidence="4 5" id="KW-0720">Serine protease</keyword>
<dbReference type="Gene3D" id="3.40.50.200">
    <property type="entry name" value="Peptidase S8/S53 domain"/>
    <property type="match status" value="1"/>
</dbReference>
<dbReference type="Proteomes" id="UP001597120">
    <property type="component" value="Unassembled WGS sequence"/>
</dbReference>
<accession>A0ABW3DGZ7</accession>
<feature type="active site" description="Charge relay system" evidence="5">
    <location>
        <position position="177"/>
    </location>
</feature>
<dbReference type="InterPro" id="IPR022398">
    <property type="entry name" value="Peptidase_S8_His-AS"/>
</dbReference>
<evidence type="ECO:0000313" key="9">
    <source>
        <dbReference type="EMBL" id="MFD0871844.1"/>
    </source>
</evidence>
<dbReference type="RefSeq" id="WP_379291038.1">
    <property type="nucleotide sequence ID" value="NZ_JBHTIU010000091.1"/>
</dbReference>
<keyword evidence="10" id="KW-1185">Reference proteome</keyword>
<dbReference type="Gene3D" id="2.60.120.380">
    <property type="match status" value="3"/>
</dbReference>
<gene>
    <name evidence="9" type="ORF">ACFQ03_22205</name>
</gene>
<evidence type="ECO:0000259" key="8">
    <source>
        <dbReference type="PROSITE" id="PS51272"/>
    </source>
</evidence>
<feature type="domain" description="SLH" evidence="8">
    <location>
        <begin position="861"/>
        <end position="914"/>
    </location>
</feature>
<dbReference type="PRINTS" id="PR00723">
    <property type="entry name" value="SUBTILISIN"/>
</dbReference>
<evidence type="ECO:0000256" key="3">
    <source>
        <dbReference type="ARBA" id="ARBA00022801"/>
    </source>
</evidence>
<dbReference type="PROSITE" id="PS51272">
    <property type="entry name" value="SLH"/>
    <property type="match status" value="3"/>
</dbReference>
<evidence type="ECO:0000256" key="2">
    <source>
        <dbReference type="ARBA" id="ARBA00022670"/>
    </source>
</evidence>
<dbReference type="InterPro" id="IPR051048">
    <property type="entry name" value="Peptidase_S8/S53_subtilisin"/>
</dbReference>
<dbReference type="InterPro" id="IPR001119">
    <property type="entry name" value="SLH_dom"/>
</dbReference>
<keyword evidence="3 5" id="KW-0378">Hydrolase</keyword>
<dbReference type="InterPro" id="IPR036852">
    <property type="entry name" value="Peptidase_S8/S53_dom_sf"/>
</dbReference>
<protein>
    <submittedName>
        <fullName evidence="9">S8 family serine peptidase</fullName>
    </submittedName>
</protein>
<comment type="similarity">
    <text evidence="1 5 6">Belongs to the peptidase S8 family.</text>
</comment>
<name>A0ABW3DGZ7_9BACL</name>
<feature type="domain" description="SLH" evidence="8">
    <location>
        <begin position="797"/>
        <end position="860"/>
    </location>
</feature>
<proteinExistence type="inferred from homology"/>
<dbReference type="PANTHER" id="PTHR43399">
    <property type="entry name" value="SUBTILISIN-RELATED"/>
    <property type="match status" value="1"/>
</dbReference>
<sequence>MRLTKALLSFGLVCILLLSFPLFAAEEPTPLLPSNTTDSELSWIIQWKNDVDPVVYENSSIISQYPDMNVMVVRPKTTANEAAWLDYWRASGQVEYIQPNHQYRIAEMPNDSMLSNQQYLKLIHAEEAWDQAVGSEDLVVAVVDTGIDMNHPDLKDHLIDGVNLIQPGTPPYDDNGHGTSVAGVLAAVSDNEIGVSGLLWKAQIMPIKALEADGSGDEDKLGEGIRYAVDNGARIVVLSLGLNKPSPYMKSIVQYAEDHGVLLVAAAGNEGNAVKYPAAYPTVIAVGGATNDLQPHRRSNYGPELDIVAPWNVFTTLPRGNYGYKEGTSLAAPQVAAVAGLIWSKYPDLKPYQVRNLIRQSAQEITQTGWDPKSGYGLLRADRALTIPYKEDMYEGNQSPDGAYPISISQQINAALSGASDQDWFYIDAPYDGTLSFSAEADQAGAGMTLTYYTDPGQSGVPYENILSSGADIQVNKGRSYIKLQADQSVTYRLTTDFLIYKGPFEDNDRQYKAYVLPDRSQTIVGTFHQENDHDWFAMHVRSEGTLQLTVSVDTARIDPVLLVQKQGEKELLIDKNGDGETETSGPMNVTPGTYYFRVSNIPGYSAPVVGEYTLSIEYSPKLEDPNEPNNRPNQASSLNLGKEVKGHIQTKDDSDWFQFRLNERSLVDVGLRDIPQGVRMEMELYDHSIQLISQEQGSADALTLSQELEAGTYYVRLRADQAFDNQFYRLKAESIPLTAGFRDVEGHWAEEDIIRLTNLKIVEGIEPFRFAPDQPMTRAQAAAVISRAFGLTSKSGAAAFPDVTPSHWAYDAISAVSQQGWIDGYPDASFQPERTISRMEMVALLAKVQNLMNGLPAVTEAPYADVDPSYWGAPILVKLMNEGWVSGYPDNTFRPDHKATRAEFVSVLAKLLK</sequence>
<evidence type="ECO:0000256" key="6">
    <source>
        <dbReference type="RuleBase" id="RU003355"/>
    </source>
</evidence>
<dbReference type="InterPro" id="IPR023827">
    <property type="entry name" value="Peptidase_S8_Asp-AS"/>
</dbReference>
<dbReference type="SUPFAM" id="SSF52743">
    <property type="entry name" value="Subtilisin-like"/>
    <property type="match status" value="1"/>
</dbReference>
<comment type="caution">
    <text evidence="9">The sequence shown here is derived from an EMBL/GenBank/DDBJ whole genome shotgun (WGS) entry which is preliminary data.</text>
</comment>
<feature type="active site" description="Charge relay system" evidence="5">
    <location>
        <position position="144"/>
    </location>
</feature>
<evidence type="ECO:0000256" key="1">
    <source>
        <dbReference type="ARBA" id="ARBA00011073"/>
    </source>
</evidence>
<feature type="chain" id="PRO_5046911875" evidence="7">
    <location>
        <begin position="25"/>
        <end position="914"/>
    </location>
</feature>
<dbReference type="InterPro" id="IPR023828">
    <property type="entry name" value="Peptidase_S8_Ser-AS"/>
</dbReference>
<evidence type="ECO:0000256" key="5">
    <source>
        <dbReference type="PROSITE-ProRule" id="PRU01240"/>
    </source>
</evidence>
<dbReference type="InterPro" id="IPR015500">
    <property type="entry name" value="Peptidase_S8_subtilisin-rel"/>
</dbReference>
<feature type="active site" description="Charge relay system" evidence="5">
    <location>
        <position position="329"/>
    </location>
</feature>
<dbReference type="PROSITE" id="PS51892">
    <property type="entry name" value="SUBTILASE"/>
    <property type="match status" value="1"/>
</dbReference>
<dbReference type="InterPro" id="IPR000209">
    <property type="entry name" value="Peptidase_S8/S53_dom"/>
</dbReference>